<dbReference type="PANTHER" id="PTHR23287">
    <property type="entry name" value="RUBY-EYE2-LIKE PROTEIN"/>
    <property type="match status" value="1"/>
</dbReference>
<dbReference type="AlphaFoldDB" id="A0A0D8Y9M2"/>
<organism evidence="2 3">
    <name type="scientific">Dictyocaulus viviparus</name>
    <name type="common">Bovine lungworm</name>
    <dbReference type="NCBI Taxonomy" id="29172"/>
    <lineage>
        <taxon>Eukaryota</taxon>
        <taxon>Metazoa</taxon>
        <taxon>Ecdysozoa</taxon>
        <taxon>Nematoda</taxon>
        <taxon>Chromadorea</taxon>
        <taxon>Rhabditida</taxon>
        <taxon>Rhabditina</taxon>
        <taxon>Rhabditomorpha</taxon>
        <taxon>Strongyloidea</taxon>
        <taxon>Metastrongylidae</taxon>
        <taxon>Dictyocaulus</taxon>
    </lineage>
</organism>
<dbReference type="OrthoDB" id="5869243at2759"/>
<dbReference type="SUPFAM" id="SSF50978">
    <property type="entry name" value="WD40 repeat-like"/>
    <property type="match status" value="1"/>
</dbReference>
<reference evidence="3" key="2">
    <citation type="journal article" date="2016" name="Sci. Rep.">
        <title>Dictyocaulus viviparus genome, variome and transcriptome elucidate lungworm biology and support future intervention.</title>
        <authorList>
            <person name="McNulty S.N."/>
            <person name="Strube C."/>
            <person name="Rosa B.A."/>
            <person name="Martin J.C."/>
            <person name="Tyagi R."/>
            <person name="Choi Y.J."/>
            <person name="Wang Q."/>
            <person name="Hallsworth Pepin K."/>
            <person name="Zhang X."/>
            <person name="Ozersky P."/>
            <person name="Wilson R.K."/>
            <person name="Sternberg P.W."/>
            <person name="Gasser R.B."/>
            <person name="Mitreva M."/>
        </authorList>
    </citation>
    <scope>NUCLEOTIDE SEQUENCE [LARGE SCALE GENOMIC DNA]</scope>
    <source>
        <strain evidence="3">HannoverDv2000</strain>
    </source>
</reference>
<dbReference type="Proteomes" id="UP000053766">
    <property type="component" value="Unassembled WGS sequence"/>
</dbReference>
<protein>
    <submittedName>
        <fullName evidence="2">Uncharacterized protein</fullName>
    </submittedName>
</protein>
<dbReference type="InterPro" id="IPR015943">
    <property type="entry name" value="WD40/YVTN_repeat-like_dom_sf"/>
</dbReference>
<keyword evidence="1" id="KW-1133">Transmembrane helix</keyword>
<dbReference type="Gene3D" id="2.130.10.10">
    <property type="entry name" value="YVTN repeat-like/Quinoprotein amine dehydrogenase"/>
    <property type="match status" value="1"/>
</dbReference>
<dbReference type="GO" id="GO:0032527">
    <property type="term" value="P:protein exit from endoplasmic reticulum"/>
    <property type="evidence" value="ECO:0007669"/>
    <property type="project" value="TreeGrafter"/>
</dbReference>
<keyword evidence="3" id="KW-1185">Reference proteome</keyword>
<name>A0A0D8Y9M2_DICVI</name>
<dbReference type="EMBL" id="KN716152">
    <property type="protein sequence ID" value="KJH53445.1"/>
    <property type="molecule type" value="Genomic_DNA"/>
</dbReference>
<proteinExistence type="predicted"/>
<evidence type="ECO:0000313" key="2">
    <source>
        <dbReference type="EMBL" id="KJH53445.1"/>
    </source>
</evidence>
<dbReference type="InterPro" id="IPR036322">
    <property type="entry name" value="WD40_repeat_dom_sf"/>
</dbReference>
<evidence type="ECO:0000313" key="3">
    <source>
        <dbReference type="Proteomes" id="UP000053766"/>
    </source>
</evidence>
<keyword evidence="1" id="KW-0472">Membrane</keyword>
<accession>A0A0D8Y9M2</accession>
<dbReference type="PANTHER" id="PTHR23287:SF16">
    <property type="entry name" value="TECTONIN BETA-PROPELLER REPEAT-CONTAINING PROTEIN 2"/>
    <property type="match status" value="1"/>
</dbReference>
<gene>
    <name evidence="2" type="ORF">DICVIV_00383</name>
</gene>
<feature type="transmembrane region" description="Helical" evidence="1">
    <location>
        <begin position="76"/>
        <end position="95"/>
    </location>
</feature>
<sequence>MSANNDSSWTPFLLKNGLLKFTNTYDMNIVEATPVSDTKCNVGNSSHIYHNDIVGISSKIPETFDFGTVSVELTCITSSSAFIIFGSICGTLFVYNRKLAKLARPLRTNSFEVVTCLRQLHLVDDFIAIGHNTGTLVVLRLPSGREGASTTLSQCIDTDSHRCSPITTVEWNSDATKVVSGDSYGTVILSTVMFDTCEIYHSFLFEGPSPVTSLGFFGNSVVIHNGLQMVVVESKPPHAFQTIYESEERLQQLMNTEGYSAIIKTLQKLVELYAKSMRILRKYNKLKTIVCKSQLFASRPFEIS</sequence>
<evidence type="ECO:0000256" key="1">
    <source>
        <dbReference type="SAM" id="Phobius"/>
    </source>
</evidence>
<dbReference type="GO" id="GO:0005737">
    <property type="term" value="C:cytoplasm"/>
    <property type="evidence" value="ECO:0007669"/>
    <property type="project" value="GOC"/>
</dbReference>
<dbReference type="STRING" id="29172.A0A0D8Y9M2"/>
<keyword evidence="1" id="KW-0812">Transmembrane</keyword>
<reference evidence="2 3" key="1">
    <citation type="submission" date="2013-11" db="EMBL/GenBank/DDBJ databases">
        <title>Draft genome of the bovine lungworm Dictyocaulus viviparus.</title>
        <authorList>
            <person name="Mitreva M."/>
        </authorList>
    </citation>
    <scope>NUCLEOTIDE SEQUENCE [LARGE SCALE GENOMIC DNA]</scope>
    <source>
        <strain evidence="2 3">HannoverDv2000</strain>
    </source>
</reference>